<dbReference type="AlphaFoldDB" id="A0A3S5F292"/>
<organism evidence="2 3">
    <name type="scientific">Serratia rubidaea</name>
    <name type="common">Serratia marinorubra</name>
    <dbReference type="NCBI Taxonomy" id="61652"/>
    <lineage>
        <taxon>Bacteria</taxon>
        <taxon>Pseudomonadati</taxon>
        <taxon>Pseudomonadota</taxon>
        <taxon>Gammaproteobacteria</taxon>
        <taxon>Enterobacterales</taxon>
        <taxon>Yersiniaceae</taxon>
        <taxon>Serratia</taxon>
    </lineage>
</organism>
<keyword evidence="1" id="KW-1133">Transmembrane helix</keyword>
<sequence length="61" mass="6954">MPSLQENNKMLKTELVRQRRNTPQDKTYRDTLGDAQFAVLVLLIASGALIFFTLAATLWLM</sequence>
<keyword evidence="1" id="KW-0472">Membrane</keyword>
<gene>
    <name evidence="2" type="ORF">NCTC10036_03544</name>
</gene>
<evidence type="ECO:0000313" key="2">
    <source>
        <dbReference type="EMBL" id="VEI69134.1"/>
    </source>
</evidence>
<name>A0A3S5F292_SERRU</name>
<accession>A0A3S5F292</accession>
<reference evidence="2 3" key="1">
    <citation type="submission" date="2018-12" db="EMBL/GenBank/DDBJ databases">
        <authorList>
            <consortium name="Pathogen Informatics"/>
        </authorList>
    </citation>
    <scope>NUCLEOTIDE SEQUENCE [LARGE SCALE GENOMIC DNA]</scope>
    <source>
        <strain evidence="2 3">NCTC10036</strain>
    </source>
</reference>
<feature type="transmembrane region" description="Helical" evidence="1">
    <location>
        <begin position="37"/>
        <end position="60"/>
    </location>
</feature>
<dbReference type="EMBL" id="LR134493">
    <property type="protein sequence ID" value="VEI69134.1"/>
    <property type="molecule type" value="Genomic_DNA"/>
</dbReference>
<proteinExistence type="predicted"/>
<evidence type="ECO:0000256" key="1">
    <source>
        <dbReference type="SAM" id="Phobius"/>
    </source>
</evidence>
<evidence type="ECO:0000313" key="3">
    <source>
        <dbReference type="Proteomes" id="UP000281904"/>
    </source>
</evidence>
<keyword evidence="1" id="KW-0812">Transmembrane</keyword>
<dbReference type="Proteomes" id="UP000281904">
    <property type="component" value="Chromosome"/>
</dbReference>
<protein>
    <submittedName>
        <fullName evidence="2">Uncharacterized protein</fullName>
    </submittedName>
</protein>